<evidence type="ECO:0000256" key="1">
    <source>
        <dbReference type="ARBA" id="ARBA00004613"/>
    </source>
</evidence>
<evidence type="ECO:0000313" key="15">
    <source>
        <dbReference type="EMBL" id="AEE61589.1"/>
    </source>
</evidence>
<dbReference type="InterPro" id="IPR006626">
    <property type="entry name" value="PbH1"/>
</dbReference>
<evidence type="ECO:0000256" key="11">
    <source>
        <dbReference type="ARBA" id="ARBA00023316"/>
    </source>
</evidence>
<proteinExistence type="evidence at transcript level"/>
<dbReference type="OrthoDB" id="1546079at2759"/>
<sequence>MKMFSIVFTVFAAAVVLAATPAESADCTVTSYDDIADAVASCTTLTISDITVPAETTLQLDLQTGTQLTLAGTWQWEYAKWKGPLFIITGSRVTVKGDNVVLDGQGALWWDGKGTSGVKKPKFFRIKTTGGSTFSDITLLNCPVQCVSINSASDTTIDNFLLDVSAGDSEKGHNTDGFDVSSSTGITVQNSVVKNQDDCVAVNQGSNMVFKNLTCSGGHGLSLSVGQSTEDGSANTVSNVTFIDSTVTNSANGIHVKTHSDAGTGSITDVTYQNIKLSGLTKYGINVQEDYENGKSSGTPKGNIPITNLNMIDVTGTMSGSGMPVYILCGDDGCSSWSWSGVSITDGKKSNSCNFTPTGFAC</sequence>
<dbReference type="InterPro" id="IPR050434">
    <property type="entry name" value="Glycosyl_hydrlase_28"/>
</dbReference>
<evidence type="ECO:0000256" key="9">
    <source>
        <dbReference type="ARBA" id="ARBA00023180"/>
    </source>
</evidence>
<dbReference type="Pfam" id="PF00295">
    <property type="entry name" value="Glyco_hydro_28"/>
    <property type="match status" value="1"/>
</dbReference>
<evidence type="ECO:0000256" key="5">
    <source>
        <dbReference type="ARBA" id="ARBA00022729"/>
    </source>
</evidence>
<dbReference type="GO" id="GO:0045490">
    <property type="term" value="P:pectin catabolic process"/>
    <property type="evidence" value="ECO:0007669"/>
    <property type="project" value="TreeGrafter"/>
</dbReference>
<keyword evidence="10 13" id="KW-0326">Glycosidase</keyword>
<keyword evidence="11" id="KW-0961">Cell wall biogenesis/degradation</keyword>
<dbReference type="EC" id="3.2.1.15" evidence="3"/>
<dbReference type="FunFam" id="2.160.20.10:FF:000002">
    <property type="entry name" value="Endopolygalacturonase D"/>
    <property type="match status" value="1"/>
</dbReference>
<dbReference type="InterPro" id="IPR012334">
    <property type="entry name" value="Pectin_lyas_fold"/>
</dbReference>
<evidence type="ECO:0000256" key="6">
    <source>
        <dbReference type="ARBA" id="ARBA00022737"/>
    </source>
</evidence>
<reference evidence="15" key="1">
    <citation type="journal article" date="2012" name="Insect Biochem. Mol. Biol.">
        <title>Transcriptome and full-length cDNA resources for the mountain pine beetle, Dendroctonus ponderosae Hopkins, a major insect pest of pine forests.</title>
        <authorList>
            <person name="Keeling C.I."/>
            <person name="Henderson H."/>
            <person name="Li M."/>
            <person name="Yuen M."/>
            <person name="Clark E.L."/>
            <person name="Fraser J.D."/>
            <person name="Huber D.P."/>
            <person name="Liao N.Y."/>
            <person name="Roderick Docking T."/>
            <person name="Birol I."/>
            <person name="Chan S.K."/>
            <person name="Taylor G.A."/>
            <person name="Palmquist D."/>
            <person name="Jones S.J."/>
            <person name="Bohlmann J."/>
        </authorList>
    </citation>
    <scope>NUCLEOTIDE SEQUENCE</scope>
    <source>
        <tissue evidence="15">Whole larvae</tissue>
    </source>
</reference>
<dbReference type="SUPFAM" id="SSF51126">
    <property type="entry name" value="Pectin lyase-like"/>
    <property type="match status" value="1"/>
</dbReference>
<keyword evidence="6" id="KW-0677">Repeat</keyword>
<dbReference type="InterPro" id="IPR011050">
    <property type="entry name" value="Pectin_lyase_fold/virulence"/>
</dbReference>
<dbReference type="GO" id="GO:0004650">
    <property type="term" value="F:polygalacturonase activity"/>
    <property type="evidence" value="ECO:0007669"/>
    <property type="project" value="UniProtKB-EC"/>
</dbReference>
<evidence type="ECO:0000256" key="4">
    <source>
        <dbReference type="ARBA" id="ARBA00022525"/>
    </source>
</evidence>
<evidence type="ECO:0000256" key="13">
    <source>
        <dbReference type="RuleBase" id="RU361169"/>
    </source>
</evidence>
<dbReference type="PANTHER" id="PTHR31884:SF9">
    <property type="entry name" value="ENDOPOLYGALACTURONASE D-RELATED"/>
    <property type="match status" value="1"/>
</dbReference>
<evidence type="ECO:0000256" key="10">
    <source>
        <dbReference type="ARBA" id="ARBA00023295"/>
    </source>
</evidence>
<evidence type="ECO:0000256" key="3">
    <source>
        <dbReference type="ARBA" id="ARBA00012736"/>
    </source>
</evidence>
<protein>
    <recommendedName>
        <fullName evidence="3">endo-polygalacturonase</fullName>
        <ecNumber evidence="3">3.2.1.15</ecNumber>
    </recommendedName>
</protein>
<dbReference type="InterPro" id="IPR000743">
    <property type="entry name" value="Glyco_hydro_28"/>
</dbReference>
<evidence type="ECO:0000256" key="12">
    <source>
        <dbReference type="ARBA" id="ARBA00034074"/>
    </source>
</evidence>
<feature type="signal peptide" evidence="14">
    <location>
        <begin position="1"/>
        <end position="18"/>
    </location>
</feature>
<keyword evidence="9" id="KW-0325">Glycoprotein</keyword>
<keyword evidence="5 14" id="KW-0732">Signal</keyword>
<dbReference type="AlphaFoldDB" id="E7CIV8"/>
<evidence type="ECO:0000256" key="14">
    <source>
        <dbReference type="SAM" id="SignalP"/>
    </source>
</evidence>
<dbReference type="EMBL" id="BT126626">
    <property type="protein sequence ID" value="AEE61589.1"/>
    <property type="molecule type" value="mRNA"/>
</dbReference>
<evidence type="ECO:0000256" key="7">
    <source>
        <dbReference type="ARBA" id="ARBA00022801"/>
    </source>
</evidence>
<feature type="chain" id="PRO_5003216335" description="endo-polygalacturonase" evidence="14">
    <location>
        <begin position="19"/>
        <end position="362"/>
    </location>
</feature>
<comment type="similarity">
    <text evidence="2 13">Belongs to the glycosyl hydrolase 28 family.</text>
</comment>
<keyword evidence="4" id="KW-0964">Secreted</keyword>
<dbReference type="SMART" id="SM00710">
    <property type="entry name" value="PbH1"/>
    <property type="match status" value="5"/>
</dbReference>
<dbReference type="GO" id="GO:0005576">
    <property type="term" value="C:extracellular region"/>
    <property type="evidence" value="ECO:0007669"/>
    <property type="project" value="UniProtKB-SubCell"/>
</dbReference>
<evidence type="ECO:0000256" key="8">
    <source>
        <dbReference type="ARBA" id="ARBA00023157"/>
    </source>
</evidence>
<dbReference type="PANTHER" id="PTHR31884">
    <property type="entry name" value="POLYGALACTURONASE"/>
    <property type="match status" value="1"/>
</dbReference>
<evidence type="ECO:0000256" key="2">
    <source>
        <dbReference type="ARBA" id="ARBA00008834"/>
    </source>
</evidence>
<dbReference type="GO" id="GO:0071555">
    <property type="term" value="P:cell wall organization"/>
    <property type="evidence" value="ECO:0007669"/>
    <property type="project" value="UniProtKB-KW"/>
</dbReference>
<accession>E7CIV8</accession>
<organism evidence="15">
    <name type="scientific">Dendroctonus ponderosae</name>
    <name type="common">Mountain pine beetle</name>
    <dbReference type="NCBI Taxonomy" id="77166"/>
    <lineage>
        <taxon>Eukaryota</taxon>
        <taxon>Metazoa</taxon>
        <taxon>Ecdysozoa</taxon>
        <taxon>Arthropoda</taxon>
        <taxon>Hexapoda</taxon>
        <taxon>Insecta</taxon>
        <taxon>Pterygota</taxon>
        <taxon>Neoptera</taxon>
        <taxon>Endopterygota</taxon>
        <taxon>Coleoptera</taxon>
        <taxon>Polyphaga</taxon>
        <taxon>Cucujiformia</taxon>
        <taxon>Curculionidae</taxon>
        <taxon>Scolytinae</taxon>
        <taxon>Dendroctonus</taxon>
    </lineage>
</organism>
<comment type="catalytic activity">
    <reaction evidence="12">
        <text>(1,4-alpha-D-galacturonosyl)n+m + H2O = (1,4-alpha-D-galacturonosyl)n + (1,4-alpha-D-galacturonosyl)m.</text>
        <dbReference type="EC" id="3.2.1.15"/>
    </reaction>
</comment>
<keyword evidence="8" id="KW-1015">Disulfide bond</keyword>
<comment type="subcellular location">
    <subcellularLocation>
        <location evidence="1">Secreted</location>
    </subcellularLocation>
</comment>
<keyword evidence="7 13" id="KW-0378">Hydrolase</keyword>
<dbReference type="Gene3D" id="2.160.20.10">
    <property type="entry name" value="Single-stranded right-handed beta-helix, Pectin lyase-like"/>
    <property type="match status" value="1"/>
</dbReference>
<name>E7CIV8_DENPD</name>